<accession>A0ABN2JYX8</accession>
<evidence type="ECO:0000256" key="2">
    <source>
        <dbReference type="ARBA" id="ARBA00022723"/>
    </source>
</evidence>
<organism evidence="6 7">
    <name type="scientific">Nostocoides vanveenii</name>
    <dbReference type="NCBI Taxonomy" id="330835"/>
    <lineage>
        <taxon>Bacteria</taxon>
        <taxon>Bacillati</taxon>
        <taxon>Actinomycetota</taxon>
        <taxon>Actinomycetes</taxon>
        <taxon>Micrococcales</taxon>
        <taxon>Intrasporangiaceae</taxon>
        <taxon>Nostocoides</taxon>
    </lineage>
</organism>
<dbReference type="SUPFAM" id="SSF102114">
    <property type="entry name" value="Radical SAM enzymes"/>
    <property type="match status" value="1"/>
</dbReference>
<evidence type="ECO:0000256" key="3">
    <source>
        <dbReference type="ARBA" id="ARBA00023004"/>
    </source>
</evidence>
<dbReference type="InterPro" id="IPR013785">
    <property type="entry name" value="Aldolase_TIM"/>
</dbReference>
<gene>
    <name evidence="6" type="ORF">GCM10009810_01110</name>
</gene>
<dbReference type="Pfam" id="PF23545">
    <property type="entry name" value="Zn_ribbon_HMPTM"/>
    <property type="match status" value="1"/>
</dbReference>
<dbReference type="CDD" id="cd01335">
    <property type="entry name" value="Radical_SAM"/>
    <property type="match status" value="1"/>
</dbReference>
<dbReference type="InterPro" id="IPR058240">
    <property type="entry name" value="rSAM_sf"/>
</dbReference>
<dbReference type="Gene3D" id="3.20.20.70">
    <property type="entry name" value="Aldolase class I"/>
    <property type="match status" value="1"/>
</dbReference>
<feature type="domain" description="Radical SAM core" evidence="5">
    <location>
        <begin position="99"/>
        <end position="325"/>
    </location>
</feature>
<keyword evidence="4" id="KW-0411">Iron-sulfur</keyword>
<dbReference type="PANTHER" id="PTHR43306:SF1">
    <property type="entry name" value="7,8-DIHYDRO-6-HYDROXYMETHYLPTERIN DIMETHYLTRANSFERASE"/>
    <property type="match status" value="1"/>
</dbReference>
<dbReference type="InterPro" id="IPR034474">
    <property type="entry name" value="Methyltransferase_Class_D"/>
</dbReference>
<keyword evidence="2" id="KW-0479">Metal-binding</keyword>
<sequence length="525" mass="57509">MQDYRIHRYVNAFCPHCHHADPDRALSDVARLSGRLAVRNGRVWLERGCPEHGLISTLYDESAEILTYLEQWTAPTKVHAPDRVGNFLPVPAAYAQGLPEMQTQHTCILLEDVIEHCNLCCPTCFTDSGPALAGIVAVEEVLRSVDTRLERENGRLDVVMLSGGEPTLHPDFGALLDALVERPIVRILVNSNGIRIAQDDSLVALLRRHRERVEVYLQFDGLRAESSAAHRGADIRRFKEAAVARLSAAGVFTTLTMTAALGINDDEIGDVVRLALSTPYVGGVTIQPVFGSGRSRAIDPGDRLTHTGVLARLGPQTGDLVTWRDLTALPCSHPHCCSVGYLLRDDAGQWRSLTAIVGPDRLKEWLELEPESLANRIADDSIPATLRQTVKSSLLDLLSEQSSLSHPSMSAIWRDICENCDLGLSTLATLASSSLPGGAARMRKLLGERVVRLTVKPFMDIHTMIEERLTQCCVHVGTVGDGHQCAPFCAVQAWNPLARQRLSTALGSSRRELGLMAEGEQEVRV</sequence>
<evidence type="ECO:0000256" key="1">
    <source>
        <dbReference type="ARBA" id="ARBA00022691"/>
    </source>
</evidence>
<evidence type="ECO:0000313" key="7">
    <source>
        <dbReference type="Proteomes" id="UP001501475"/>
    </source>
</evidence>
<evidence type="ECO:0000256" key="4">
    <source>
        <dbReference type="ARBA" id="ARBA00023014"/>
    </source>
</evidence>
<proteinExistence type="predicted"/>
<dbReference type="EMBL" id="BAAAPN010000003">
    <property type="protein sequence ID" value="GAA1744243.1"/>
    <property type="molecule type" value="Genomic_DNA"/>
</dbReference>
<dbReference type="PANTHER" id="PTHR43306">
    <property type="entry name" value="7,8-DIHYDRO-6-HYDROXYMETHYLPTERIN DIMETHYLTRANSFERASE"/>
    <property type="match status" value="1"/>
</dbReference>
<dbReference type="SFLD" id="SFLDS00029">
    <property type="entry name" value="Radical_SAM"/>
    <property type="match status" value="1"/>
</dbReference>
<dbReference type="Pfam" id="PF04055">
    <property type="entry name" value="Radical_SAM"/>
    <property type="match status" value="1"/>
</dbReference>
<keyword evidence="1" id="KW-0949">S-adenosyl-L-methionine</keyword>
<dbReference type="Proteomes" id="UP001501475">
    <property type="component" value="Unassembled WGS sequence"/>
</dbReference>
<name>A0ABN2JYX8_9MICO</name>
<dbReference type="SFLD" id="SFLDG01067">
    <property type="entry name" value="SPASM/twitch_domain_containing"/>
    <property type="match status" value="1"/>
</dbReference>
<dbReference type="InterPro" id="IPR056488">
    <property type="entry name" value="Zn_ribbon_HMPTM"/>
</dbReference>
<evidence type="ECO:0000259" key="5">
    <source>
        <dbReference type="PROSITE" id="PS51918"/>
    </source>
</evidence>
<keyword evidence="7" id="KW-1185">Reference proteome</keyword>
<reference evidence="7" key="1">
    <citation type="journal article" date="2019" name="Int. J. Syst. Evol. Microbiol.">
        <title>The Global Catalogue of Microorganisms (GCM) 10K type strain sequencing project: providing services to taxonomists for standard genome sequencing and annotation.</title>
        <authorList>
            <consortium name="The Broad Institute Genomics Platform"/>
            <consortium name="The Broad Institute Genome Sequencing Center for Infectious Disease"/>
            <person name="Wu L."/>
            <person name="Ma J."/>
        </authorList>
    </citation>
    <scope>NUCLEOTIDE SEQUENCE [LARGE SCALE GENOMIC DNA]</scope>
    <source>
        <strain evidence="7">JCM 15591</strain>
    </source>
</reference>
<keyword evidence="3" id="KW-0408">Iron</keyword>
<dbReference type="InterPro" id="IPR007197">
    <property type="entry name" value="rSAM"/>
</dbReference>
<comment type="caution">
    <text evidence="6">The sequence shown here is derived from an EMBL/GenBank/DDBJ whole genome shotgun (WGS) entry which is preliminary data.</text>
</comment>
<protein>
    <submittedName>
        <fullName evidence="6">Radical SAM protein</fullName>
    </submittedName>
</protein>
<dbReference type="PROSITE" id="PS51918">
    <property type="entry name" value="RADICAL_SAM"/>
    <property type="match status" value="1"/>
</dbReference>
<evidence type="ECO:0000313" key="6">
    <source>
        <dbReference type="EMBL" id="GAA1744243.1"/>
    </source>
</evidence>